<dbReference type="InterPro" id="IPR007387">
    <property type="entry name" value="TRAP_DctQ"/>
</dbReference>
<evidence type="ECO:0000259" key="10">
    <source>
        <dbReference type="Pfam" id="PF04290"/>
    </source>
</evidence>
<keyword evidence="3" id="KW-1003">Cell membrane</keyword>
<sequence length="155" mass="18199">MKKFLANFEEIVGGVLFIIMLIVLTMQIFFRLVLDQPLTWSEALAKFIFIYVGYLAVSIGIKENGHVYIDYFVEKMPKAIQKGLNYVFQFVILIVLLLMTYIGYEMALRKVPVDIVALGISYVYMYSALPLLSLLMIYRLLERNYQEWRNMKEEI</sequence>
<dbReference type="AlphaFoldDB" id="A0A1B1S1R9"/>
<dbReference type="GO" id="GO:0015740">
    <property type="term" value="P:C4-dicarboxylate transport"/>
    <property type="evidence" value="ECO:0007669"/>
    <property type="project" value="TreeGrafter"/>
</dbReference>
<reference evidence="11" key="1">
    <citation type="submission" date="2016-10" db="EMBL/GenBank/DDBJ databases">
        <authorList>
            <person name="See-Too W.S."/>
        </authorList>
    </citation>
    <scope>NUCLEOTIDE SEQUENCE</scope>
    <source>
        <strain evidence="11">L10.15</strain>
    </source>
</reference>
<dbReference type="KEGG" id="pll:I858_008860"/>
<dbReference type="GO" id="GO:0022857">
    <property type="term" value="F:transmembrane transporter activity"/>
    <property type="evidence" value="ECO:0007669"/>
    <property type="project" value="TreeGrafter"/>
</dbReference>
<dbReference type="Pfam" id="PF04290">
    <property type="entry name" value="DctQ"/>
    <property type="match status" value="1"/>
</dbReference>
<comment type="subcellular location">
    <subcellularLocation>
        <location evidence="1">Cell inner membrane</location>
        <topology evidence="1">Multi-pass membrane protein</topology>
    </subcellularLocation>
</comment>
<dbReference type="EMBL" id="CP016540">
    <property type="protein sequence ID" value="ANU27099.1"/>
    <property type="molecule type" value="Genomic_DNA"/>
</dbReference>
<evidence type="ECO:0000256" key="6">
    <source>
        <dbReference type="ARBA" id="ARBA00022989"/>
    </source>
</evidence>
<dbReference type="InterPro" id="IPR055348">
    <property type="entry name" value="DctQ"/>
</dbReference>
<protein>
    <submittedName>
        <fullName evidence="11">TRAP transporter small permease protein</fullName>
    </submittedName>
</protein>
<feature type="transmembrane region" description="Helical" evidence="9">
    <location>
        <begin position="83"/>
        <end position="104"/>
    </location>
</feature>
<dbReference type="GO" id="GO:0005886">
    <property type="term" value="C:plasma membrane"/>
    <property type="evidence" value="ECO:0007669"/>
    <property type="project" value="UniProtKB-SubCell"/>
</dbReference>
<evidence type="ECO:0000256" key="5">
    <source>
        <dbReference type="ARBA" id="ARBA00022692"/>
    </source>
</evidence>
<evidence type="ECO:0000256" key="8">
    <source>
        <dbReference type="ARBA" id="ARBA00038436"/>
    </source>
</evidence>
<dbReference type="Proteomes" id="UP000053354">
    <property type="component" value="Chromosome"/>
</dbReference>
<feature type="domain" description="Tripartite ATP-independent periplasmic transporters DctQ component" evidence="10">
    <location>
        <begin position="20"/>
        <end position="149"/>
    </location>
</feature>
<feature type="transmembrane region" description="Helical" evidence="9">
    <location>
        <begin position="44"/>
        <end position="62"/>
    </location>
</feature>
<feature type="transmembrane region" description="Helical" evidence="9">
    <location>
        <begin position="12"/>
        <end position="32"/>
    </location>
</feature>
<organism evidence="11 12">
    <name type="scientific">Planococcus versutus</name>
    <dbReference type="NCBI Taxonomy" id="1302659"/>
    <lineage>
        <taxon>Bacteria</taxon>
        <taxon>Bacillati</taxon>
        <taxon>Bacillota</taxon>
        <taxon>Bacilli</taxon>
        <taxon>Bacillales</taxon>
        <taxon>Caryophanaceae</taxon>
        <taxon>Planococcus</taxon>
    </lineage>
</organism>
<evidence type="ECO:0000256" key="7">
    <source>
        <dbReference type="ARBA" id="ARBA00023136"/>
    </source>
</evidence>
<evidence type="ECO:0000256" key="9">
    <source>
        <dbReference type="SAM" id="Phobius"/>
    </source>
</evidence>
<dbReference type="PANTHER" id="PTHR35011">
    <property type="entry name" value="2,3-DIKETO-L-GULONATE TRAP TRANSPORTER SMALL PERMEASE PROTEIN YIAM"/>
    <property type="match status" value="1"/>
</dbReference>
<feature type="transmembrane region" description="Helical" evidence="9">
    <location>
        <begin position="116"/>
        <end position="141"/>
    </location>
</feature>
<evidence type="ECO:0000313" key="11">
    <source>
        <dbReference type="EMBL" id="ANU27099.1"/>
    </source>
</evidence>
<evidence type="ECO:0000256" key="2">
    <source>
        <dbReference type="ARBA" id="ARBA00022448"/>
    </source>
</evidence>
<gene>
    <name evidence="11" type="ORF">I858_008860</name>
</gene>
<proteinExistence type="inferred from homology"/>
<dbReference type="STRING" id="1302659.I858_008860"/>
<keyword evidence="4" id="KW-0997">Cell inner membrane</keyword>
<keyword evidence="12" id="KW-1185">Reference proteome</keyword>
<comment type="similarity">
    <text evidence="8">Belongs to the TRAP transporter small permease family.</text>
</comment>
<keyword evidence="2" id="KW-0813">Transport</keyword>
<dbReference type="PANTHER" id="PTHR35011:SF5">
    <property type="entry name" value="SIALIC ACID TRAP TRANSPORTER SMALL PERMEASE PROTEIN SIAQ"/>
    <property type="match status" value="1"/>
</dbReference>
<keyword evidence="7 9" id="KW-0472">Membrane</keyword>
<keyword evidence="5 9" id="KW-0812">Transmembrane</keyword>
<evidence type="ECO:0000313" key="12">
    <source>
        <dbReference type="Proteomes" id="UP000053354"/>
    </source>
</evidence>
<evidence type="ECO:0000256" key="3">
    <source>
        <dbReference type="ARBA" id="ARBA00022475"/>
    </source>
</evidence>
<name>A0A1B1S1R9_9BACL</name>
<evidence type="ECO:0000256" key="4">
    <source>
        <dbReference type="ARBA" id="ARBA00022519"/>
    </source>
</evidence>
<dbReference type="RefSeq" id="WP_049693695.1">
    <property type="nucleotide sequence ID" value="NZ_CP016540.2"/>
</dbReference>
<evidence type="ECO:0000256" key="1">
    <source>
        <dbReference type="ARBA" id="ARBA00004429"/>
    </source>
</evidence>
<accession>A0A1B1S1R9</accession>
<keyword evidence="6 9" id="KW-1133">Transmembrane helix</keyword>